<dbReference type="Proteomes" id="UP000319817">
    <property type="component" value="Chromosome"/>
</dbReference>
<evidence type="ECO:0000313" key="1">
    <source>
        <dbReference type="EMBL" id="QDT11965.1"/>
    </source>
</evidence>
<proteinExistence type="predicted"/>
<organism evidence="1 2">
    <name type="scientific">Stieleria marina</name>
    <dbReference type="NCBI Taxonomy" id="1930275"/>
    <lineage>
        <taxon>Bacteria</taxon>
        <taxon>Pseudomonadati</taxon>
        <taxon>Planctomycetota</taxon>
        <taxon>Planctomycetia</taxon>
        <taxon>Pirellulales</taxon>
        <taxon>Pirellulaceae</taxon>
        <taxon>Stieleria</taxon>
    </lineage>
</organism>
<dbReference type="RefSeq" id="WP_145419714.1">
    <property type="nucleotide sequence ID" value="NZ_CP036526.1"/>
</dbReference>
<accession>A0A517NXV4</accession>
<dbReference type="AlphaFoldDB" id="A0A517NXV4"/>
<keyword evidence="2" id="KW-1185">Reference proteome</keyword>
<sequence length="105" mass="11204">MRKETILNVFPGADHNHRLVVAIEQINNGPSNLMLRQETFTPDVGWFVQSQLPIEPCQVTGLKMALAASPSKPQRSPIAPTATQAVDAAPATILQFGDALASQAG</sequence>
<gene>
    <name evidence="1" type="ORF">K239x_39670</name>
</gene>
<name>A0A517NXV4_9BACT</name>
<dbReference type="OrthoDB" id="289070at2"/>
<evidence type="ECO:0000313" key="2">
    <source>
        <dbReference type="Proteomes" id="UP000319817"/>
    </source>
</evidence>
<reference evidence="1 2" key="1">
    <citation type="submission" date="2019-02" db="EMBL/GenBank/DDBJ databases">
        <title>Deep-cultivation of Planctomycetes and their phenomic and genomic characterization uncovers novel biology.</title>
        <authorList>
            <person name="Wiegand S."/>
            <person name="Jogler M."/>
            <person name="Boedeker C."/>
            <person name="Pinto D."/>
            <person name="Vollmers J."/>
            <person name="Rivas-Marin E."/>
            <person name="Kohn T."/>
            <person name="Peeters S.H."/>
            <person name="Heuer A."/>
            <person name="Rast P."/>
            <person name="Oberbeckmann S."/>
            <person name="Bunk B."/>
            <person name="Jeske O."/>
            <person name="Meyerdierks A."/>
            <person name="Storesund J.E."/>
            <person name="Kallscheuer N."/>
            <person name="Luecker S."/>
            <person name="Lage O.M."/>
            <person name="Pohl T."/>
            <person name="Merkel B.J."/>
            <person name="Hornburger P."/>
            <person name="Mueller R.-W."/>
            <person name="Bruemmer F."/>
            <person name="Labrenz M."/>
            <person name="Spormann A.M."/>
            <person name="Op den Camp H."/>
            <person name="Overmann J."/>
            <person name="Amann R."/>
            <person name="Jetten M.S.M."/>
            <person name="Mascher T."/>
            <person name="Medema M.H."/>
            <person name="Devos D.P."/>
            <person name="Kaster A.-K."/>
            <person name="Ovreas L."/>
            <person name="Rohde M."/>
            <person name="Galperin M.Y."/>
            <person name="Jogler C."/>
        </authorList>
    </citation>
    <scope>NUCLEOTIDE SEQUENCE [LARGE SCALE GENOMIC DNA]</scope>
    <source>
        <strain evidence="1 2">K23_9</strain>
    </source>
</reference>
<protein>
    <submittedName>
        <fullName evidence="1">Uncharacterized protein</fullName>
    </submittedName>
</protein>
<dbReference type="EMBL" id="CP036526">
    <property type="protein sequence ID" value="QDT11965.1"/>
    <property type="molecule type" value="Genomic_DNA"/>
</dbReference>